<feature type="compositionally biased region" description="Basic and acidic residues" evidence="1">
    <location>
        <begin position="62"/>
        <end position="83"/>
    </location>
</feature>
<name>A0A918H9U7_9ACTN</name>
<sequence>MNTTLGQTVAAGSGAGTVAVVALGLLITAMLVWSVRFGIRVRGRESAPPRRRDQPTLPESGPVHEERQMREPNEVPRAADENGRLTPHQLGNDPSRRSENQSRPRWERGGGS</sequence>
<organism evidence="3 4">
    <name type="scientific">Streptomyces phaeofaciens</name>
    <dbReference type="NCBI Taxonomy" id="68254"/>
    <lineage>
        <taxon>Bacteria</taxon>
        <taxon>Bacillati</taxon>
        <taxon>Actinomycetota</taxon>
        <taxon>Actinomycetes</taxon>
        <taxon>Kitasatosporales</taxon>
        <taxon>Streptomycetaceae</taxon>
        <taxon>Streptomyces</taxon>
    </lineage>
</organism>
<evidence type="ECO:0000256" key="2">
    <source>
        <dbReference type="SAM" id="Phobius"/>
    </source>
</evidence>
<dbReference type="RefSeq" id="WP_189710300.1">
    <property type="nucleotide sequence ID" value="NZ_BMSA01000004.1"/>
</dbReference>
<proteinExistence type="predicted"/>
<evidence type="ECO:0000313" key="4">
    <source>
        <dbReference type="Proteomes" id="UP000646776"/>
    </source>
</evidence>
<dbReference type="Proteomes" id="UP000646776">
    <property type="component" value="Unassembled WGS sequence"/>
</dbReference>
<evidence type="ECO:0008006" key="5">
    <source>
        <dbReference type="Google" id="ProtNLM"/>
    </source>
</evidence>
<comment type="caution">
    <text evidence="3">The sequence shown here is derived from an EMBL/GenBank/DDBJ whole genome shotgun (WGS) entry which is preliminary data.</text>
</comment>
<gene>
    <name evidence="3" type="ORF">GCM10010226_22280</name>
</gene>
<keyword evidence="2" id="KW-1133">Transmembrane helix</keyword>
<feature type="compositionally biased region" description="Basic and acidic residues" evidence="1">
    <location>
        <begin position="42"/>
        <end position="54"/>
    </location>
</feature>
<keyword evidence="4" id="KW-1185">Reference proteome</keyword>
<feature type="region of interest" description="Disordered" evidence="1">
    <location>
        <begin position="42"/>
        <end position="112"/>
    </location>
</feature>
<accession>A0A918H9U7</accession>
<reference evidence="3" key="2">
    <citation type="submission" date="2020-09" db="EMBL/GenBank/DDBJ databases">
        <authorList>
            <person name="Sun Q."/>
            <person name="Ohkuma M."/>
        </authorList>
    </citation>
    <scope>NUCLEOTIDE SEQUENCE</scope>
    <source>
        <strain evidence="3">JCM 4125</strain>
    </source>
</reference>
<keyword evidence="2" id="KW-0812">Transmembrane</keyword>
<feature type="compositionally biased region" description="Basic and acidic residues" evidence="1">
    <location>
        <begin position="94"/>
        <end position="112"/>
    </location>
</feature>
<dbReference type="Pfam" id="PF20087">
    <property type="entry name" value="DUF6479"/>
    <property type="match status" value="1"/>
</dbReference>
<evidence type="ECO:0000256" key="1">
    <source>
        <dbReference type="SAM" id="MobiDB-lite"/>
    </source>
</evidence>
<dbReference type="InterPro" id="IPR045513">
    <property type="entry name" value="DUF6479"/>
</dbReference>
<keyword evidence="2" id="KW-0472">Membrane</keyword>
<reference evidence="3" key="1">
    <citation type="journal article" date="2014" name="Int. J. Syst. Evol. Microbiol.">
        <title>Complete genome sequence of Corynebacterium casei LMG S-19264T (=DSM 44701T), isolated from a smear-ripened cheese.</title>
        <authorList>
            <consortium name="US DOE Joint Genome Institute (JGI-PGF)"/>
            <person name="Walter F."/>
            <person name="Albersmeier A."/>
            <person name="Kalinowski J."/>
            <person name="Ruckert C."/>
        </authorList>
    </citation>
    <scope>NUCLEOTIDE SEQUENCE</scope>
    <source>
        <strain evidence="3">JCM 4125</strain>
    </source>
</reference>
<dbReference type="AlphaFoldDB" id="A0A918H9U7"/>
<evidence type="ECO:0000313" key="3">
    <source>
        <dbReference type="EMBL" id="GGT45123.1"/>
    </source>
</evidence>
<protein>
    <recommendedName>
        <fullName evidence="5">Secreted protein</fullName>
    </recommendedName>
</protein>
<dbReference type="EMBL" id="BMSA01000004">
    <property type="protein sequence ID" value="GGT45123.1"/>
    <property type="molecule type" value="Genomic_DNA"/>
</dbReference>
<feature type="transmembrane region" description="Helical" evidence="2">
    <location>
        <begin position="12"/>
        <end position="35"/>
    </location>
</feature>